<evidence type="ECO:0000313" key="3">
    <source>
        <dbReference type="Proteomes" id="UP001064632"/>
    </source>
</evidence>
<gene>
    <name evidence="2" type="ORF">N4264_23395</name>
</gene>
<dbReference type="EMBL" id="CP104694">
    <property type="protein sequence ID" value="UXI67651.1"/>
    <property type="molecule type" value="Genomic_DNA"/>
</dbReference>
<name>A0ABY6BDJ1_9GAMM</name>
<evidence type="ECO:0000259" key="1">
    <source>
        <dbReference type="Pfam" id="PF09413"/>
    </source>
</evidence>
<sequence length="88" mass="9433">MRIVYRAENIIDAHLVKHALEDAGIPAHVGGEYLVGALGDLPLLGLVNVMVADHHEAQAQDVVQRIDEALAESREQAAMDPGWAGEAL</sequence>
<organism evidence="2 3">
    <name type="scientific">Tahibacter amnicola</name>
    <dbReference type="NCBI Taxonomy" id="2976241"/>
    <lineage>
        <taxon>Bacteria</taxon>
        <taxon>Pseudomonadati</taxon>
        <taxon>Pseudomonadota</taxon>
        <taxon>Gammaproteobacteria</taxon>
        <taxon>Lysobacterales</taxon>
        <taxon>Rhodanobacteraceae</taxon>
        <taxon>Tahibacter</taxon>
    </lineage>
</organism>
<reference evidence="2" key="1">
    <citation type="submission" date="2022-09" db="EMBL/GenBank/DDBJ databases">
        <title>Tahibacter sp. nov., isolated from a fresh water.</title>
        <authorList>
            <person name="Baek J.H."/>
            <person name="Lee J.K."/>
            <person name="Kim J.M."/>
            <person name="Jeon C.O."/>
        </authorList>
    </citation>
    <scope>NUCLEOTIDE SEQUENCE</scope>
    <source>
        <strain evidence="2">W38</strain>
    </source>
</reference>
<proteinExistence type="predicted"/>
<dbReference type="RefSeq" id="WP_261694621.1">
    <property type="nucleotide sequence ID" value="NZ_CP104694.1"/>
</dbReference>
<dbReference type="InterPro" id="IPR011322">
    <property type="entry name" value="N-reg_PII-like_a/b"/>
</dbReference>
<dbReference type="Pfam" id="PF09413">
    <property type="entry name" value="DUF2007"/>
    <property type="match status" value="1"/>
</dbReference>
<dbReference type="InterPro" id="IPR018551">
    <property type="entry name" value="DUF2007"/>
</dbReference>
<dbReference type="Gene3D" id="3.30.70.790">
    <property type="entry name" value="UreE, C-terminal domain"/>
    <property type="match status" value="1"/>
</dbReference>
<protein>
    <submittedName>
        <fullName evidence="2">DUF2007 domain-containing protein</fullName>
    </submittedName>
</protein>
<dbReference type="Proteomes" id="UP001064632">
    <property type="component" value="Chromosome"/>
</dbReference>
<accession>A0ABY6BDJ1</accession>
<dbReference type="SUPFAM" id="SSF54913">
    <property type="entry name" value="GlnB-like"/>
    <property type="match status" value="1"/>
</dbReference>
<evidence type="ECO:0000313" key="2">
    <source>
        <dbReference type="EMBL" id="UXI67651.1"/>
    </source>
</evidence>
<keyword evidence="3" id="KW-1185">Reference proteome</keyword>
<feature type="domain" description="DUF2007" evidence="1">
    <location>
        <begin position="1"/>
        <end position="66"/>
    </location>
</feature>